<dbReference type="PROSITE" id="PS00211">
    <property type="entry name" value="ABC_TRANSPORTER_1"/>
    <property type="match status" value="1"/>
</dbReference>
<dbReference type="AlphaFoldDB" id="A0A963YVJ6"/>
<evidence type="ECO:0000313" key="6">
    <source>
        <dbReference type="EMBL" id="MCB8878002.1"/>
    </source>
</evidence>
<dbReference type="EMBL" id="JAESVB010000021">
    <property type="protein sequence ID" value="MCB8878002.1"/>
    <property type="molecule type" value="Genomic_DNA"/>
</dbReference>
<keyword evidence="3" id="KW-0547">Nucleotide-binding</keyword>
<accession>A0A963YVJ6</accession>
<keyword evidence="2" id="KW-0813">Transport</keyword>
<gene>
    <name evidence="6" type="ORF">ASILVAE211_22625</name>
</gene>
<keyword evidence="7" id="KW-1185">Reference proteome</keyword>
<dbReference type="Pfam" id="PF00005">
    <property type="entry name" value="ABC_tran"/>
    <property type="match status" value="1"/>
</dbReference>
<comment type="similarity">
    <text evidence="1">Belongs to the ABC transporter superfamily.</text>
</comment>
<proteinExistence type="inferred from homology"/>
<protein>
    <submittedName>
        <fullName evidence="6">ABC transporter ATP-binding protein</fullName>
    </submittedName>
</protein>
<evidence type="ECO:0000256" key="3">
    <source>
        <dbReference type="ARBA" id="ARBA00022741"/>
    </source>
</evidence>
<feature type="domain" description="ABC transporter" evidence="5">
    <location>
        <begin position="14"/>
        <end position="247"/>
    </location>
</feature>
<name>A0A963YVJ6_9PROT</name>
<dbReference type="InterPro" id="IPR003593">
    <property type="entry name" value="AAA+_ATPase"/>
</dbReference>
<dbReference type="CDD" id="cd03293">
    <property type="entry name" value="ABC_NrtD_SsuB_transporters"/>
    <property type="match status" value="1"/>
</dbReference>
<evidence type="ECO:0000313" key="7">
    <source>
        <dbReference type="Proteomes" id="UP000708298"/>
    </source>
</evidence>
<dbReference type="PANTHER" id="PTHR42788">
    <property type="entry name" value="TAURINE IMPORT ATP-BINDING PROTEIN-RELATED"/>
    <property type="match status" value="1"/>
</dbReference>
<dbReference type="Proteomes" id="UP000708298">
    <property type="component" value="Unassembled WGS sequence"/>
</dbReference>
<dbReference type="SUPFAM" id="SSF52540">
    <property type="entry name" value="P-loop containing nucleoside triphosphate hydrolases"/>
    <property type="match status" value="1"/>
</dbReference>
<keyword evidence="4 6" id="KW-0067">ATP-binding</keyword>
<organism evidence="6 7">
    <name type="scientific">Acidisoma silvae</name>
    <dbReference type="NCBI Taxonomy" id="2802396"/>
    <lineage>
        <taxon>Bacteria</taxon>
        <taxon>Pseudomonadati</taxon>
        <taxon>Pseudomonadota</taxon>
        <taxon>Alphaproteobacteria</taxon>
        <taxon>Acetobacterales</taxon>
        <taxon>Acidocellaceae</taxon>
        <taxon>Acidisoma</taxon>
    </lineage>
</organism>
<evidence type="ECO:0000259" key="5">
    <source>
        <dbReference type="PROSITE" id="PS50893"/>
    </source>
</evidence>
<dbReference type="PROSITE" id="PS50893">
    <property type="entry name" value="ABC_TRANSPORTER_2"/>
    <property type="match status" value="1"/>
</dbReference>
<dbReference type="InterPro" id="IPR050166">
    <property type="entry name" value="ABC_transporter_ATP-bind"/>
</dbReference>
<reference evidence="6" key="2">
    <citation type="submission" date="2021-01" db="EMBL/GenBank/DDBJ databases">
        <authorList>
            <person name="Mieszkin S."/>
            <person name="Pouder E."/>
            <person name="Alain K."/>
        </authorList>
    </citation>
    <scope>NUCLEOTIDE SEQUENCE</scope>
    <source>
        <strain evidence="6">HW T2.11</strain>
    </source>
</reference>
<reference evidence="6" key="1">
    <citation type="journal article" date="2021" name="Microorganisms">
        <title>Acidisoma silvae sp. nov. and Acidisomacellulosilytica sp. nov., Two Acidophilic Bacteria Isolated from Decaying Wood, Hydrolyzing Cellulose and Producing Poly-3-hydroxybutyrate.</title>
        <authorList>
            <person name="Mieszkin S."/>
            <person name="Pouder E."/>
            <person name="Uroz S."/>
            <person name="Simon-Colin C."/>
            <person name="Alain K."/>
        </authorList>
    </citation>
    <scope>NUCLEOTIDE SEQUENCE</scope>
    <source>
        <strain evidence="6">HW T2.11</strain>
    </source>
</reference>
<evidence type="ECO:0000256" key="4">
    <source>
        <dbReference type="ARBA" id="ARBA00022840"/>
    </source>
</evidence>
<evidence type="ECO:0000256" key="1">
    <source>
        <dbReference type="ARBA" id="ARBA00005417"/>
    </source>
</evidence>
<dbReference type="SMART" id="SM00382">
    <property type="entry name" value="AAA"/>
    <property type="match status" value="1"/>
</dbReference>
<dbReference type="GO" id="GO:0005524">
    <property type="term" value="F:ATP binding"/>
    <property type="evidence" value="ECO:0007669"/>
    <property type="project" value="UniProtKB-KW"/>
</dbReference>
<dbReference type="InterPro" id="IPR027417">
    <property type="entry name" value="P-loop_NTPase"/>
</dbReference>
<dbReference type="PANTHER" id="PTHR42788:SF13">
    <property type="entry name" value="ALIPHATIC SULFONATES IMPORT ATP-BINDING PROTEIN SSUB"/>
    <property type="match status" value="1"/>
</dbReference>
<dbReference type="GO" id="GO:0016887">
    <property type="term" value="F:ATP hydrolysis activity"/>
    <property type="evidence" value="ECO:0007669"/>
    <property type="project" value="InterPro"/>
</dbReference>
<dbReference type="Gene3D" id="3.40.50.300">
    <property type="entry name" value="P-loop containing nucleotide triphosphate hydrolases"/>
    <property type="match status" value="1"/>
</dbReference>
<dbReference type="InterPro" id="IPR017871">
    <property type="entry name" value="ABC_transporter-like_CS"/>
</dbReference>
<evidence type="ECO:0000256" key="2">
    <source>
        <dbReference type="ARBA" id="ARBA00022448"/>
    </source>
</evidence>
<dbReference type="InterPro" id="IPR003439">
    <property type="entry name" value="ABC_transporter-like_ATP-bd"/>
</dbReference>
<sequence>MAELSIARKKGHELSLARVGKEFGVADRAVTVLSDIGFDVRPGEFLSIVGASGCGKSTLLRLILGLDTVYDGEIRVGGERVLRPGADRAIVFQEHRLLPWLTAEANVAVALRRSPLSKAERREKVAGLLHLVGLDHAAQAYPAQLSGGMAQRVAIARALVSDPRLLLLDEPLGALDALTRLRLQDELKRIVADEGITTVLVTHDVEEAVYLGNRVIVMQPNPGRIAEIVPISESYARDRSDPFFIARRDEILTQLGVGHSTVKGLSEVEARIDAA</sequence>
<comment type="caution">
    <text evidence="6">The sequence shown here is derived from an EMBL/GenBank/DDBJ whole genome shotgun (WGS) entry which is preliminary data.</text>
</comment>